<feature type="domain" description="G-protein coupled receptors family 1 profile" evidence="12">
    <location>
        <begin position="45"/>
        <end position="285"/>
    </location>
</feature>
<evidence type="ECO:0000256" key="10">
    <source>
        <dbReference type="RuleBase" id="RU000688"/>
    </source>
</evidence>
<organism evidence="13 14">
    <name type="scientific">Pocillopora meandrina</name>
    <dbReference type="NCBI Taxonomy" id="46732"/>
    <lineage>
        <taxon>Eukaryota</taxon>
        <taxon>Metazoa</taxon>
        <taxon>Cnidaria</taxon>
        <taxon>Anthozoa</taxon>
        <taxon>Hexacorallia</taxon>
        <taxon>Scleractinia</taxon>
        <taxon>Astrocoeniina</taxon>
        <taxon>Pocilloporidae</taxon>
        <taxon>Pocillopora</taxon>
    </lineage>
</organism>
<evidence type="ECO:0000256" key="8">
    <source>
        <dbReference type="ARBA" id="ARBA00023180"/>
    </source>
</evidence>
<evidence type="ECO:0000313" key="13">
    <source>
        <dbReference type="EMBL" id="CAH3138982.1"/>
    </source>
</evidence>
<keyword evidence="5 10" id="KW-0297">G-protein coupled receptor</keyword>
<dbReference type="GO" id="GO:0004930">
    <property type="term" value="F:G protein-coupled receptor activity"/>
    <property type="evidence" value="ECO:0007669"/>
    <property type="project" value="UniProtKB-KW"/>
</dbReference>
<comment type="caution">
    <text evidence="13">The sequence shown here is derived from an EMBL/GenBank/DDBJ whole genome shotgun (WGS) entry which is preliminary data.</text>
</comment>
<comment type="similarity">
    <text evidence="10">Belongs to the G-protein coupled receptor 1 family.</text>
</comment>
<keyword evidence="7 10" id="KW-0675">Receptor</keyword>
<dbReference type="SUPFAM" id="SSF81321">
    <property type="entry name" value="Family A G protein-coupled receptor-like"/>
    <property type="match status" value="1"/>
</dbReference>
<evidence type="ECO:0000256" key="3">
    <source>
        <dbReference type="ARBA" id="ARBA00022692"/>
    </source>
</evidence>
<name>A0AAU9X7T0_9CNID</name>
<keyword evidence="4 11" id="KW-1133">Transmembrane helix</keyword>
<evidence type="ECO:0000256" key="7">
    <source>
        <dbReference type="ARBA" id="ARBA00023170"/>
    </source>
</evidence>
<feature type="transmembrane region" description="Helical" evidence="11">
    <location>
        <begin position="182"/>
        <end position="207"/>
    </location>
</feature>
<evidence type="ECO:0000256" key="9">
    <source>
        <dbReference type="ARBA" id="ARBA00023224"/>
    </source>
</evidence>
<proteinExistence type="inferred from homology"/>
<keyword evidence="8" id="KW-0325">Glycoprotein</keyword>
<evidence type="ECO:0000256" key="11">
    <source>
        <dbReference type="SAM" id="Phobius"/>
    </source>
</evidence>
<evidence type="ECO:0000256" key="6">
    <source>
        <dbReference type="ARBA" id="ARBA00023136"/>
    </source>
</evidence>
<comment type="subcellular location">
    <subcellularLocation>
        <location evidence="1">Cell membrane</location>
        <topology evidence="1">Multi-pass membrane protein</topology>
    </subcellularLocation>
</comment>
<evidence type="ECO:0000256" key="4">
    <source>
        <dbReference type="ARBA" id="ARBA00022989"/>
    </source>
</evidence>
<dbReference type="GO" id="GO:0005886">
    <property type="term" value="C:plasma membrane"/>
    <property type="evidence" value="ECO:0007669"/>
    <property type="project" value="UniProtKB-SubCell"/>
</dbReference>
<dbReference type="Proteomes" id="UP001159428">
    <property type="component" value="Unassembled WGS sequence"/>
</dbReference>
<feature type="transmembrane region" description="Helical" evidence="11">
    <location>
        <begin position="152"/>
        <end position="176"/>
    </location>
</feature>
<evidence type="ECO:0000259" key="12">
    <source>
        <dbReference type="PROSITE" id="PS50262"/>
    </source>
</evidence>
<keyword evidence="14" id="KW-1185">Reference proteome</keyword>
<dbReference type="AlphaFoldDB" id="A0AAU9X7T0"/>
<evidence type="ECO:0000256" key="1">
    <source>
        <dbReference type="ARBA" id="ARBA00004651"/>
    </source>
</evidence>
<feature type="transmembrane region" description="Helical" evidence="11">
    <location>
        <begin position="107"/>
        <end position="131"/>
    </location>
</feature>
<dbReference type="Gene3D" id="1.20.1070.10">
    <property type="entry name" value="Rhodopsin 7-helix transmembrane proteins"/>
    <property type="match status" value="1"/>
</dbReference>
<evidence type="ECO:0000313" key="14">
    <source>
        <dbReference type="Proteomes" id="UP001159428"/>
    </source>
</evidence>
<feature type="transmembrane region" description="Helical" evidence="11">
    <location>
        <begin position="64"/>
        <end position="87"/>
    </location>
</feature>
<gene>
    <name evidence="13" type="ORF">PMEA_00018710</name>
</gene>
<feature type="transmembrane region" description="Helical" evidence="11">
    <location>
        <begin position="235"/>
        <end position="260"/>
    </location>
</feature>
<keyword evidence="6 11" id="KW-0472">Membrane</keyword>
<dbReference type="Pfam" id="PF00001">
    <property type="entry name" value="7tm_1"/>
    <property type="match status" value="2"/>
</dbReference>
<evidence type="ECO:0000256" key="2">
    <source>
        <dbReference type="ARBA" id="ARBA00022475"/>
    </source>
</evidence>
<dbReference type="PANTHER" id="PTHR24246:SF27">
    <property type="entry name" value="ADENOSINE RECEPTOR, ISOFORM A"/>
    <property type="match status" value="1"/>
</dbReference>
<dbReference type="PANTHER" id="PTHR24246">
    <property type="entry name" value="OLFACTORY RECEPTOR AND ADENOSINE RECEPTOR"/>
    <property type="match status" value="1"/>
</dbReference>
<keyword evidence="3 10" id="KW-0812">Transmembrane</keyword>
<keyword evidence="9 10" id="KW-0807">Transducer</keyword>
<dbReference type="EMBL" id="CALNXJ010000032">
    <property type="protein sequence ID" value="CAH3138982.1"/>
    <property type="molecule type" value="Genomic_DNA"/>
</dbReference>
<feature type="transmembrane region" description="Helical" evidence="11">
    <location>
        <begin position="28"/>
        <end position="52"/>
    </location>
</feature>
<reference evidence="13 14" key="1">
    <citation type="submission" date="2022-05" db="EMBL/GenBank/DDBJ databases">
        <authorList>
            <consortium name="Genoscope - CEA"/>
            <person name="William W."/>
        </authorList>
    </citation>
    <scope>NUCLEOTIDE SEQUENCE [LARGE SCALE GENOMIC DNA]</scope>
</reference>
<dbReference type="PROSITE" id="PS00237">
    <property type="entry name" value="G_PROTEIN_RECEP_F1_1"/>
    <property type="match status" value="1"/>
</dbReference>
<sequence length="313" mass="35414">MITNISATNVGRANDLSLSRDAPYKAEGIALCSAFILTFVFIVAGNSITIILFAMNRSLRKKHLFLPINMAVADLLLGAVTLPIYIYHVGFSFQLWTSRIGDLDTNMSLSIFRMILDTTFSQASLISAAFISCERFHAIIWPFKHGTFSTRVYGIVICTAWIVALLVSAISAGTYVLQLHEYVMYFWVPYTFILMCIICGCNIGILIKFHGEGASPPQLNRDSETNRNKRLTKTLLFVSCLALMAWLPLIIANAVSFWLFHLQQTVYHLLNLFNYSNSFINPVVYALRIAEFRQALTISYFRRQPAMNNPLRH</sequence>
<accession>A0AAU9X7T0</accession>
<dbReference type="CDD" id="cd00637">
    <property type="entry name" value="7tm_classA_rhodopsin-like"/>
    <property type="match status" value="1"/>
</dbReference>
<dbReference type="InterPro" id="IPR000276">
    <property type="entry name" value="GPCR_Rhodpsn"/>
</dbReference>
<dbReference type="PRINTS" id="PR00237">
    <property type="entry name" value="GPCRRHODOPSN"/>
</dbReference>
<protein>
    <recommendedName>
        <fullName evidence="12">G-protein coupled receptors family 1 profile domain-containing protein</fullName>
    </recommendedName>
</protein>
<dbReference type="PROSITE" id="PS50262">
    <property type="entry name" value="G_PROTEIN_RECEP_F1_2"/>
    <property type="match status" value="1"/>
</dbReference>
<dbReference type="InterPro" id="IPR017452">
    <property type="entry name" value="GPCR_Rhodpsn_7TM"/>
</dbReference>
<feature type="transmembrane region" description="Helical" evidence="11">
    <location>
        <begin position="266"/>
        <end position="287"/>
    </location>
</feature>
<evidence type="ECO:0000256" key="5">
    <source>
        <dbReference type="ARBA" id="ARBA00023040"/>
    </source>
</evidence>
<keyword evidence="2" id="KW-1003">Cell membrane</keyword>